<dbReference type="Proteomes" id="UP000002640">
    <property type="component" value="Unassembled WGS sequence"/>
</dbReference>
<dbReference type="InParanoid" id="G4YV05"/>
<gene>
    <name evidence="1" type="ORF">PHYSODRAFT_463679</name>
</gene>
<dbReference type="KEGG" id="psoj:PHYSODRAFT_463679"/>
<evidence type="ECO:0000313" key="1">
    <source>
        <dbReference type="EMBL" id="EGZ23675.1"/>
    </source>
</evidence>
<protein>
    <submittedName>
        <fullName evidence="1">Uncharacterized protein</fullName>
    </submittedName>
</protein>
<feature type="non-terminal residue" evidence="1">
    <location>
        <position position="131"/>
    </location>
</feature>
<dbReference type="AlphaFoldDB" id="G4YV05"/>
<dbReference type="GeneID" id="20653344"/>
<proteinExistence type="predicted"/>
<name>G4YV05_PHYSP</name>
<accession>G4YV05</accession>
<reference evidence="1 2" key="1">
    <citation type="journal article" date="2006" name="Science">
        <title>Phytophthora genome sequences uncover evolutionary origins and mechanisms of pathogenesis.</title>
        <authorList>
            <person name="Tyler B.M."/>
            <person name="Tripathy S."/>
            <person name="Zhang X."/>
            <person name="Dehal P."/>
            <person name="Jiang R.H."/>
            <person name="Aerts A."/>
            <person name="Arredondo F.D."/>
            <person name="Baxter L."/>
            <person name="Bensasson D."/>
            <person name="Beynon J.L."/>
            <person name="Chapman J."/>
            <person name="Damasceno C.M."/>
            <person name="Dorrance A.E."/>
            <person name="Dou D."/>
            <person name="Dickerman A.W."/>
            <person name="Dubchak I.L."/>
            <person name="Garbelotto M."/>
            <person name="Gijzen M."/>
            <person name="Gordon S.G."/>
            <person name="Govers F."/>
            <person name="Grunwald N.J."/>
            <person name="Huang W."/>
            <person name="Ivors K.L."/>
            <person name="Jones R.W."/>
            <person name="Kamoun S."/>
            <person name="Krampis K."/>
            <person name="Lamour K.H."/>
            <person name="Lee M.K."/>
            <person name="McDonald W.H."/>
            <person name="Medina M."/>
            <person name="Meijer H.J."/>
            <person name="Nordberg E.K."/>
            <person name="Maclean D.J."/>
            <person name="Ospina-Giraldo M.D."/>
            <person name="Morris P.F."/>
            <person name="Phuntumart V."/>
            <person name="Putnam N.H."/>
            <person name="Rash S."/>
            <person name="Rose J.K."/>
            <person name="Sakihama Y."/>
            <person name="Salamov A.A."/>
            <person name="Savidor A."/>
            <person name="Scheuring C.F."/>
            <person name="Smith B.M."/>
            <person name="Sobral B.W."/>
            <person name="Terry A."/>
            <person name="Torto-Alalibo T.A."/>
            <person name="Win J."/>
            <person name="Xu Z."/>
            <person name="Zhang H."/>
            <person name="Grigoriev I.V."/>
            <person name="Rokhsar D.S."/>
            <person name="Boore J.L."/>
        </authorList>
    </citation>
    <scope>NUCLEOTIDE SEQUENCE [LARGE SCALE GENOMIC DNA]</scope>
    <source>
        <strain evidence="1 2">P6497</strain>
    </source>
</reference>
<keyword evidence="2" id="KW-1185">Reference proteome</keyword>
<dbReference type="RefSeq" id="XP_009518963.1">
    <property type="nucleotide sequence ID" value="XM_009520668.1"/>
</dbReference>
<dbReference type="EMBL" id="JH159152">
    <property type="protein sequence ID" value="EGZ23675.1"/>
    <property type="molecule type" value="Genomic_DNA"/>
</dbReference>
<sequence>MFPALPERLEYIAEYCLASLVYHAAFLKKTLAPQHHVFETPVFQDENLLSSLSARIRTGYGCAEARIRPIGVPPRVSILCEMKGLKDGLLKTVKQIEATRLDTVQDIISELEKRAIGAGTVTYDGLNDAIR</sequence>
<evidence type="ECO:0000313" key="2">
    <source>
        <dbReference type="Proteomes" id="UP000002640"/>
    </source>
</evidence>
<organism evidence="1 2">
    <name type="scientific">Phytophthora sojae (strain P6497)</name>
    <name type="common">Soybean stem and root rot agent</name>
    <name type="synonym">Phytophthora megasperma f. sp. glycines</name>
    <dbReference type="NCBI Taxonomy" id="1094619"/>
    <lineage>
        <taxon>Eukaryota</taxon>
        <taxon>Sar</taxon>
        <taxon>Stramenopiles</taxon>
        <taxon>Oomycota</taxon>
        <taxon>Peronosporomycetes</taxon>
        <taxon>Peronosporales</taxon>
        <taxon>Peronosporaceae</taxon>
        <taxon>Phytophthora</taxon>
    </lineage>
</organism>